<evidence type="ECO:0000256" key="5">
    <source>
        <dbReference type="ARBA" id="ARBA00023210"/>
    </source>
</evidence>
<dbReference type="InterPro" id="IPR007838">
    <property type="entry name" value="Cell_div_ZapA-like"/>
</dbReference>
<keyword evidence="3" id="KW-0963">Cytoplasm</keyword>
<sequence>VTVKILDREFQVACPENEVDELNASAQELDKRMRTTQSSANIVGLERIAVMTALNITHEYLGIKGKSDEVESLSDGKLAELTTRLSKVIASQKKRTG</sequence>
<gene>
    <name evidence="10" type="ORF">METZ01_LOCUS20874</name>
</gene>
<evidence type="ECO:0000313" key="10">
    <source>
        <dbReference type="EMBL" id="SUZ68020.1"/>
    </source>
</evidence>
<dbReference type="SUPFAM" id="SSF102829">
    <property type="entry name" value="Cell division protein ZapA-like"/>
    <property type="match status" value="1"/>
</dbReference>
<comment type="function">
    <text evidence="7">Activator of cell division through the inhibition of FtsZ GTPase activity, therefore promoting FtsZ assembly into bundles of protofilaments necessary for the formation of the division Z ring. It is recruited early at mid-cell but it is not essential for cell division.</text>
</comment>
<dbReference type="PANTHER" id="PTHR34981:SF1">
    <property type="entry name" value="CELL DIVISION PROTEIN ZAPA"/>
    <property type="match status" value="1"/>
</dbReference>
<dbReference type="PANTHER" id="PTHR34981">
    <property type="entry name" value="CELL DIVISION PROTEIN ZAPA"/>
    <property type="match status" value="1"/>
</dbReference>
<evidence type="ECO:0000256" key="3">
    <source>
        <dbReference type="ARBA" id="ARBA00022490"/>
    </source>
</evidence>
<proteinExistence type="predicted"/>
<evidence type="ECO:0000256" key="2">
    <source>
        <dbReference type="ARBA" id="ARBA00015195"/>
    </source>
</evidence>
<evidence type="ECO:0000256" key="1">
    <source>
        <dbReference type="ARBA" id="ARBA00004496"/>
    </source>
</evidence>
<dbReference type="GO" id="GO:0000917">
    <property type="term" value="P:division septum assembly"/>
    <property type="evidence" value="ECO:0007669"/>
    <property type="project" value="UniProtKB-KW"/>
</dbReference>
<protein>
    <recommendedName>
        <fullName evidence="2">Cell division protein ZapA</fullName>
    </recommendedName>
    <alternativeName>
        <fullName evidence="9">Z ring-associated protein ZapA</fullName>
    </alternativeName>
</protein>
<dbReference type="InterPro" id="IPR042233">
    <property type="entry name" value="Cell_div_ZapA_N"/>
</dbReference>
<evidence type="ECO:0000256" key="6">
    <source>
        <dbReference type="ARBA" id="ARBA00023306"/>
    </source>
</evidence>
<reference evidence="10" key="1">
    <citation type="submission" date="2018-05" db="EMBL/GenBank/DDBJ databases">
        <authorList>
            <person name="Lanie J.A."/>
            <person name="Ng W.-L."/>
            <person name="Kazmierczak K.M."/>
            <person name="Andrzejewski T.M."/>
            <person name="Davidsen T.M."/>
            <person name="Wayne K.J."/>
            <person name="Tettelin H."/>
            <person name="Glass J.I."/>
            <person name="Rusch D."/>
            <person name="Podicherti R."/>
            <person name="Tsui H.-C.T."/>
            <person name="Winkler M.E."/>
        </authorList>
    </citation>
    <scope>NUCLEOTIDE SEQUENCE</scope>
</reference>
<evidence type="ECO:0000256" key="7">
    <source>
        <dbReference type="ARBA" id="ARBA00024910"/>
    </source>
</evidence>
<dbReference type="GO" id="GO:0032153">
    <property type="term" value="C:cell division site"/>
    <property type="evidence" value="ECO:0007669"/>
    <property type="project" value="TreeGrafter"/>
</dbReference>
<accession>A0A381PM53</accession>
<keyword evidence="4" id="KW-0132">Cell division</keyword>
<organism evidence="10">
    <name type="scientific">marine metagenome</name>
    <dbReference type="NCBI Taxonomy" id="408172"/>
    <lineage>
        <taxon>unclassified sequences</taxon>
        <taxon>metagenomes</taxon>
        <taxon>ecological metagenomes</taxon>
    </lineage>
</organism>
<dbReference type="Gene3D" id="3.30.160.880">
    <property type="entry name" value="Cell division protein ZapA protomer, N-terminal domain"/>
    <property type="match status" value="1"/>
</dbReference>
<dbReference type="GO" id="GO:0030428">
    <property type="term" value="C:cell septum"/>
    <property type="evidence" value="ECO:0007669"/>
    <property type="project" value="TreeGrafter"/>
</dbReference>
<comment type="subunit">
    <text evidence="8">Homodimer. Interacts with FtsZ.</text>
</comment>
<comment type="subcellular location">
    <subcellularLocation>
        <location evidence="1">Cytoplasm</location>
    </subcellularLocation>
</comment>
<dbReference type="GO" id="GO:0005829">
    <property type="term" value="C:cytosol"/>
    <property type="evidence" value="ECO:0007669"/>
    <property type="project" value="TreeGrafter"/>
</dbReference>
<evidence type="ECO:0000256" key="8">
    <source>
        <dbReference type="ARBA" id="ARBA00026068"/>
    </source>
</evidence>
<keyword evidence="6" id="KW-0131">Cell cycle</keyword>
<keyword evidence="5" id="KW-0717">Septation</keyword>
<evidence type="ECO:0000256" key="4">
    <source>
        <dbReference type="ARBA" id="ARBA00022618"/>
    </source>
</evidence>
<dbReference type="GO" id="GO:0043093">
    <property type="term" value="P:FtsZ-dependent cytokinesis"/>
    <property type="evidence" value="ECO:0007669"/>
    <property type="project" value="TreeGrafter"/>
</dbReference>
<dbReference type="GO" id="GO:0000921">
    <property type="term" value="P:septin ring assembly"/>
    <property type="evidence" value="ECO:0007669"/>
    <property type="project" value="TreeGrafter"/>
</dbReference>
<name>A0A381PM53_9ZZZZ</name>
<feature type="non-terminal residue" evidence="10">
    <location>
        <position position="1"/>
    </location>
</feature>
<evidence type="ECO:0000256" key="9">
    <source>
        <dbReference type="ARBA" id="ARBA00033158"/>
    </source>
</evidence>
<dbReference type="InterPro" id="IPR036192">
    <property type="entry name" value="Cell_div_ZapA-like_sf"/>
</dbReference>
<dbReference type="EMBL" id="UINC01001027">
    <property type="protein sequence ID" value="SUZ68020.1"/>
    <property type="molecule type" value="Genomic_DNA"/>
</dbReference>
<dbReference type="Gene3D" id="1.20.5.50">
    <property type="match status" value="1"/>
</dbReference>
<dbReference type="AlphaFoldDB" id="A0A381PM53"/>
<dbReference type="Pfam" id="PF05164">
    <property type="entry name" value="ZapA"/>
    <property type="match status" value="1"/>
</dbReference>